<evidence type="ECO:0000256" key="1">
    <source>
        <dbReference type="SAM" id="MobiDB-lite"/>
    </source>
</evidence>
<dbReference type="PANTHER" id="PTHR33667">
    <property type="entry name" value="SI:DKEY-57N24.6"/>
    <property type="match status" value="1"/>
</dbReference>
<dbReference type="PANTHER" id="PTHR33667:SF7">
    <property type="entry name" value="RIKEN CDNA 1810020O05 GENE"/>
    <property type="match status" value="1"/>
</dbReference>
<sequence>MTKKLRVEDPFAVVTEDERVVEFWFHATVPPSFRDHYDPSSLLFTSVVMGMEEKSLLYDLTESDVLPEQLSVRFLRKKVNVMTSLQQMINDSPKMVLYVRALGLLDQLAQGSARQGGRSLKKDRRRKSEVLVTDSAEVAASFDFDMMELLLKDSVRFRIADNEKPLFEDCILEVRSTAPLVSPKGLSEFRPLKLEICSIANIPAHCRGRPVEVTVNFGNINVTSPKIELPHDGRIAFRHLAFLDRDTFLGIYQMTFNELLTVTLSDYKGILVGKGTLSLREFATDQRVRFNEMVHLLPVRASGCTGDCLAEGTFVTIKLDFFSPLPQHIHVRSDGQPVHGQFLTCGVVRMPYMTSWTDAVLSTFIATLLEFKKPSAKSDVYQRKIPVVVPVVDVPKEKKKEPKSNKGQAAVVRQVPTPPPPFSGSFEIVTPPGISGIEMMDGDVRIICLEGPVAEMHKLFERISAASGHDPRLVLLM</sequence>
<name>G0UP42_TRYCI</name>
<feature type="non-terminal residue" evidence="2">
    <location>
        <position position="477"/>
    </location>
</feature>
<accession>G0UP42</accession>
<dbReference type="AlphaFoldDB" id="G0UP42"/>
<dbReference type="EMBL" id="HE575319">
    <property type="protein sequence ID" value="CCC91153.1"/>
    <property type="molecule type" value="Genomic_DNA"/>
</dbReference>
<dbReference type="VEuPathDB" id="TriTrypDB:TcIL3000_6_4090"/>
<evidence type="ECO:0000313" key="2">
    <source>
        <dbReference type="EMBL" id="CCC91153.1"/>
    </source>
</evidence>
<protein>
    <submittedName>
        <fullName evidence="2">Uncharacterized protein TCIL3000_6_4090</fullName>
    </submittedName>
</protein>
<organism evidence="2">
    <name type="scientific">Trypanosoma congolense (strain IL3000)</name>
    <dbReference type="NCBI Taxonomy" id="1068625"/>
    <lineage>
        <taxon>Eukaryota</taxon>
        <taxon>Discoba</taxon>
        <taxon>Euglenozoa</taxon>
        <taxon>Kinetoplastea</taxon>
        <taxon>Metakinetoplastina</taxon>
        <taxon>Trypanosomatida</taxon>
        <taxon>Trypanosomatidae</taxon>
        <taxon>Trypanosoma</taxon>
        <taxon>Nannomonas</taxon>
    </lineage>
</organism>
<reference evidence="2" key="1">
    <citation type="journal article" date="2012" name="Proc. Natl. Acad. Sci. U.S.A.">
        <title>Antigenic diversity is generated by distinct evolutionary mechanisms in African trypanosome species.</title>
        <authorList>
            <person name="Jackson A.P."/>
            <person name="Berry A."/>
            <person name="Aslett M."/>
            <person name="Allison H.C."/>
            <person name="Burton P."/>
            <person name="Vavrova-Anderson J."/>
            <person name="Brown R."/>
            <person name="Browne H."/>
            <person name="Corton N."/>
            <person name="Hauser H."/>
            <person name="Gamble J."/>
            <person name="Gilderthorp R."/>
            <person name="Marcello L."/>
            <person name="McQuillan J."/>
            <person name="Otto T.D."/>
            <person name="Quail M.A."/>
            <person name="Sanders M.J."/>
            <person name="van Tonder A."/>
            <person name="Ginger M.L."/>
            <person name="Field M.C."/>
            <person name="Barry J.D."/>
            <person name="Hertz-Fowler C."/>
            <person name="Berriman M."/>
        </authorList>
    </citation>
    <scope>NUCLEOTIDE SEQUENCE</scope>
    <source>
        <strain evidence="2">IL3000</strain>
    </source>
</reference>
<proteinExistence type="predicted"/>
<gene>
    <name evidence="2" type="ORF">TCIL3000_6_4090</name>
</gene>
<feature type="region of interest" description="Disordered" evidence="1">
    <location>
        <begin position="397"/>
        <end position="416"/>
    </location>
</feature>